<comment type="caution">
    <text evidence="1">The sequence shown here is derived from an EMBL/GenBank/DDBJ whole genome shotgun (WGS) entry which is preliminary data.</text>
</comment>
<dbReference type="AlphaFoldDB" id="A0A5A7MKZ0"/>
<accession>A0A5A7MKZ0</accession>
<organism evidence="1 2">
    <name type="scientific">Comamonas testosteroni</name>
    <name type="common">Pseudomonas testosteroni</name>
    <dbReference type="NCBI Taxonomy" id="285"/>
    <lineage>
        <taxon>Bacteria</taxon>
        <taxon>Pseudomonadati</taxon>
        <taxon>Pseudomonadota</taxon>
        <taxon>Betaproteobacteria</taxon>
        <taxon>Burkholderiales</taxon>
        <taxon>Comamonadaceae</taxon>
        <taxon>Comamonas</taxon>
    </lineage>
</organism>
<evidence type="ECO:0000313" key="2">
    <source>
        <dbReference type="Proteomes" id="UP000323105"/>
    </source>
</evidence>
<name>A0A5A7MKZ0_COMTE</name>
<protein>
    <submittedName>
        <fullName evidence="1">Uncharacterized protein</fullName>
    </submittedName>
</protein>
<reference evidence="1 2" key="1">
    <citation type="journal article" date="2019" name="Microbiol. Resour. Announc.">
        <title>Draft Genome Sequence of Comamonas testosteroni TA441, a Bacterium That Has a Cryptic Phenol Degradation Gene Cluster.</title>
        <authorList>
            <person name="Arai H."/>
            <person name="Ishii M."/>
        </authorList>
    </citation>
    <scope>NUCLEOTIDE SEQUENCE [LARGE SCALE GENOMIC DNA]</scope>
    <source>
        <strain evidence="1 2">TA441</strain>
    </source>
</reference>
<dbReference type="EMBL" id="BKBW01000014">
    <property type="protein sequence ID" value="GEQ77569.1"/>
    <property type="molecule type" value="Genomic_DNA"/>
</dbReference>
<sequence length="163" mass="17208">MRTLNACTDAQSADTAAEGQAAKETVAQLAGAAASEGSTGTRTGPGQLSGIREDVAIYIQRTYPLPCLMPHMLDMARALELSMHVDLSDKEQVRKVARQYSLALGCVYEVTGENATSPHPALIAETVAAATFNTRERRRAEVAYSKAASGLAIPALEIACQAD</sequence>
<proteinExistence type="predicted"/>
<dbReference type="Proteomes" id="UP000323105">
    <property type="component" value="Unassembled WGS sequence"/>
</dbReference>
<evidence type="ECO:0000313" key="1">
    <source>
        <dbReference type="EMBL" id="GEQ77569.1"/>
    </source>
</evidence>
<gene>
    <name evidence="1" type="ORF">CTTA_4574</name>
</gene>